<name>A0A943EEL8_9FIRM</name>
<dbReference type="InterPro" id="IPR028979">
    <property type="entry name" value="Ser_kin/Pase_Hpr-like_N_sf"/>
</dbReference>
<organism evidence="2 3">
    <name type="scientific">Acidaminococcus intestini</name>
    <dbReference type="NCBI Taxonomy" id="187327"/>
    <lineage>
        <taxon>Bacteria</taxon>
        <taxon>Bacillati</taxon>
        <taxon>Bacillota</taxon>
        <taxon>Negativicutes</taxon>
        <taxon>Acidaminococcales</taxon>
        <taxon>Acidaminococcaceae</taxon>
        <taxon>Acidaminococcus</taxon>
    </lineage>
</organism>
<gene>
    <name evidence="2" type="ORF">KHX13_06750</name>
</gene>
<comment type="caution">
    <text evidence="2">The sequence shown here is derived from an EMBL/GenBank/DDBJ whole genome shotgun (WGS) entry which is preliminary data.</text>
</comment>
<proteinExistence type="predicted"/>
<evidence type="ECO:0000313" key="2">
    <source>
        <dbReference type="EMBL" id="MBS5520008.1"/>
    </source>
</evidence>
<accession>A0A943EEL8</accession>
<dbReference type="EMBL" id="JAGZCZ010000007">
    <property type="protein sequence ID" value="MBS5520008.1"/>
    <property type="molecule type" value="Genomic_DNA"/>
</dbReference>
<evidence type="ECO:0000259" key="1">
    <source>
        <dbReference type="Pfam" id="PF07085"/>
    </source>
</evidence>
<dbReference type="Gene3D" id="3.40.1390.20">
    <property type="entry name" value="HprK N-terminal domain-like"/>
    <property type="match status" value="1"/>
</dbReference>
<protein>
    <recommendedName>
        <fullName evidence="1">DRTGG domain-containing protein</fullName>
    </recommendedName>
</protein>
<feature type="domain" description="DRTGG" evidence="1">
    <location>
        <begin position="8"/>
        <end position="105"/>
    </location>
</feature>
<dbReference type="Proteomes" id="UP000754226">
    <property type="component" value="Unassembled WGS sequence"/>
</dbReference>
<dbReference type="AlphaFoldDB" id="A0A943EEL8"/>
<dbReference type="InterPro" id="IPR010766">
    <property type="entry name" value="DRTGG"/>
</dbReference>
<dbReference type="SUPFAM" id="SSF75138">
    <property type="entry name" value="HprK N-terminal domain-like"/>
    <property type="match status" value="1"/>
</dbReference>
<evidence type="ECO:0000313" key="3">
    <source>
        <dbReference type="Proteomes" id="UP000754226"/>
    </source>
</evidence>
<dbReference type="Pfam" id="PF07085">
    <property type="entry name" value="DRTGG"/>
    <property type="match status" value="1"/>
</dbReference>
<reference evidence="2" key="1">
    <citation type="submission" date="2021-02" db="EMBL/GenBank/DDBJ databases">
        <title>Infant gut strain persistence is associated with maternal origin, phylogeny, and functional potential including surface adhesion and iron acquisition.</title>
        <authorList>
            <person name="Lou Y.C."/>
        </authorList>
    </citation>
    <scope>NUCLEOTIDE SEQUENCE</scope>
    <source>
        <strain evidence="2">L3_106_000M1_dasL3_106_000M1_concoct_15</strain>
    </source>
</reference>
<sequence>MITLKQAVEVLDAQVACGENLLNREVKMACGSDMMSDVLAYAKNKAVLLTGLLNIQVVRTADVSDIAAIIFVRDKHPESDVLMAAKRKDIPVLYTKCTMFEACGRLYSLGLRGCTAKDAESR</sequence>